<evidence type="ECO:0000313" key="7">
    <source>
        <dbReference type="EMBL" id="PSC73222.1"/>
    </source>
</evidence>
<protein>
    <recommendedName>
        <fullName evidence="5">O-fucosyltransferase family protein</fullName>
    </recommendedName>
</protein>
<accession>A0A2P6VGJ7</accession>
<dbReference type="SUPFAM" id="SSF53448">
    <property type="entry name" value="Nucleotide-diphospho-sugar transferases"/>
    <property type="match status" value="1"/>
</dbReference>
<dbReference type="GO" id="GO:0006004">
    <property type="term" value="P:fucose metabolic process"/>
    <property type="evidence" value="ECO:0007669"/>
    <property type="project" value="UniProtKB-KW"/>
</dbReference>
<name>A0A2P6VGJ7_9CHLO</name>
<evidence type="ECO:0000256" key="6">
    <source>
        <dbReference type="SAM" id="MobiDB-lite"/>
    </source>
</evidence>
<dbReference type="CDD" id="cd11296">
    <property type="entry name" value="O-FucT_like"/>
    <property type="match status" value="1"/>
</dbReference>
<comment type="similarity">
    <text evidence="1">Belongs to the glycosyltransferase GT106 family.</text>
</comment>
<evidence type="ECO:0000256" key="3">
    <source>
        <dbReference type="ARBA" id="ARBA00023253"/>
    </source>
</evidence>
<evidence type="ECO:0000256" key="5">
    <source>
        <dbReference type="ARBA" id="ARBA00030350"/>
    </source>
</evidence>
<dbReference type="InterPro" id="IPR029044">
    <property type="entry name" value="Nucleotide-diphossugar_trans"/>
</dbReference>
<reference evidence="7 8" key="1">
    <citation type="journal article" date="2018" name="Plant J.">
        <title>Genome sequences of Chlorella sorokiniana UTEX 1602 and Micractinium conductrix SAG 241.80: implications to maltose excretion by a green alga.</title>
        <authorList>
            <person name="Arriola M.B."/>
            <person name="Velmurugan N."/>
            <person name="Zhang Y."/>
            <person name="Plunkett M.H."/>
            <person name="Hondzo H."/>
            <person name="Barney B.M."/>
        </authorList>
    </citation>
    <scope>NUCLEOTIDE SEQUENCE [LARGE SCALE GENOMIC DNA]</scope>
    <source>
        <strain evidence="7 8">SAG 241.80</strain>
    </source>
</reference>
<evidence type="ECO:0000313" key="8">
    <source>
        <dbReference type="Proteomes" id="UP000239649"/>
    </source>
</evidence>
<comment type="caution">
    <text evidence="7">The sequence shown here is derived from an EMBL/GenBank/DDBJ whole genome shotgun (WGS) entry which is preliminary data.</text>
</comment>
<dbReference type="Proteomes" id="UP000239649">
    <property type="component" value="Unassembled WGS sequence"/>
</dbReference>
<keyword evidence="4" id="KW-0119">Carbohydrate metabolism</keyword>
<dbReference type="GO" id="GO:0016740">
    <property type="term" value="F:transferase activity"/>
    <property type="evidence" value="ECO:0007669"/>
    <property type="project" value="UniProtKB-KW"/>
</dbReference>
<keyword evidence="3" id="KW-0294">Fucose metabolism</keyword>
<dbReference type="Gene3D" id="3.90.550.10">
    <property type="entry name" value="Spore Coat Polysaccharide Biosynthesis Protein SpsA, Chain A"/>
    <property type="match status" value="1"/>
</dbReference>
<feature type="compositionally biased region" description="Low complexity" evidence="6">
    <location>
        <begin position="11"/>
        <end position="28"/>
    </location>
</feature>
<dbReference type="AlphaFoldDB" id="A0A2P6VGJ7"/>
<proteinExistence type="inferred from homology"/>
<keyword evidence="8" id="KW-1185">Reference proteome</keyword>
<evidence type="ECO:0000256" key="1">
    <source>
        <dbReference type="ARBA" id="ARBA00007737"/>
    </source>
</evidence>
<dbReference type="OrthoDB" id="512941at2759"/>
<sequence length="666" mass="75214">MALAPTRVQQREQQQQQQEQQRQQQQRRSATRSQMKTKSSGPREKQFDVCNGFANQRVALMSGLVLAAELNRTLVLPRLLPDGKARRRRGNDGTVPFSDMYDAEAFMSGVRAAGQAVTAEAPPAAARATTFALGQQAQYVEELRASYAHRRYLKLDCPSFRVPADWIVKHEALVFAALAALRPAGRLASIVGSIEQRLQGLSEGGKYNILHLQAGPAWPAHCTRWNRLTKGLASDNCMNGTESVGESLQLHRVDASLPLVVHPVGAPAGDGAVQGALASLREAKYNVVLRDDALKGVEGLKGLAWEEAALVDFYVALGCRAFIGNSVATPTALLIMERWRGNRFATYYNGGNVPLELFLPLFPMPWVFTYNDWSSGTEYDQMVKAAVTSAIVAARMKSHCMFSGSEEHEMYKWFVSMGVTIIRHEPTWRDAVIKEGLRHREANMERLSHLFANPGTIVGAFLRIDIPQLKEFHQYNYVLFTDCDVFFRRQMKLVDWGVPLPTAIGMGYERFEMFPYNDGVMLWNMPYMSKTNKAFIDWILTLRNGYDFGLYTNLDQGAFNQYYEKEVRGKPISRNFNAMIYHTFRPEARIVHLHGPKPNHYLQWLRTGQCNFKDMCKLGVENGFCVYAEEYSQYAPDWDVAQDLRRLCRNLSAGLWHIASPAPDKT</sequence>
<dbReference type="EMBL" id="LHPF02000007">
    <property type="protein sequence ID" value="PSC73222.1"/>
    <property type="molecule type" value="Genomic_DNA"/>
</dbReference>
<evidence type="ECO:0000256" key="2">
    <source>
        <dbReference type="ARBA" id="ARBA00022679"/>
    </source>
</evidence>
<feature type="compositionally biased region" description="Polar residues" evidence="6">
    <location>
        <begin position="31"/>
        <end position="40"/>
    </location>
</feature>
<evidence type="ECO:0000256" key="4">
    <source>
        <dbReference type="ARBA" id="ARBA00023277"/>
    </source>
</evidence>
<feature type="region of interest" description="Disordered" evidence="6">
    <location>
        <begin position="1"/>
        <end position="48"/>
    </location>
</feature>
<dbReference type="Pfam" id="PF10250">
    <property type="entry name" value="O-FucT"/>
    <property type="match status" value="1"/>
</dbReference>
<organism evidence="7 8">
    <name type="scientific">Micractinium conductrix</name>
    <dbReference type="NCBI Taxonomy" id="554055"/>
    <lineage>
        <taxon>Eukaryota</taxon>
        <taxon>Viridiplantae</taxon>
        <taxon>Chlorophyta</taxon>
        <taxon>core chlorophytes</taxon>
        <taxon>Trebouxiophyceae</taxon>
        <taxon>Chlorellales</taxon>
        <taxon>Chlorellaceae</taxon>
        <taxon>Chlorella clade</taxon>
        <taxon>Micractinium</taxon>
    </lineage>
</organism>
<dbReference type="Gene3D" id="3.40.50.11350">
    <property type="match status" value="1"/>
</dbReference>
<gene>
    <name evidence="7" type="ORF">C2E20_3418</name>
</gene>
<dbReference type="InterPro" id="IPR019378">
    <property type="entry name" value="GDP-Fuc_O-FucTrfase"/>
</dbReference>
<keyword evidence="2 7" id="KW-0808">Transferase</keyword>
<dbReference type="STRING" id="554055.A0A2P6VGJ7"/>